<dbReference type="AlphaFoldDB" id="A0A239M4X6"/>
<dbReference type="SUPFAM" id="SSF69279">
    <property type="entry name" value="Phage tail proteins"/>
    <property type="match status" value="2"/>
</dbReference>
<organism evidence="1 2">
    <name type="scientific">Pseudomonas japonica</name>
    <dbReference type="NCBI Taxonomy" id="256466"/>
    <lineage>
        <taxon>Bacteria</taxon>
        <taxon>Pseudomonadati</taxon>
        <taxon>Pseudomonadota</taxon>
        <taxon>Gammaproteobacteria</taxon>
        <taxon>Pseudomonadales</taxon>
        <taxon>Pseudomonadaceae</taxon>
        <taxon>Pseudomonas</taxon>
    </lineage>
</organism>
<accession>A0A239M4X6</accession>
<dbReference type="Pfam" id="PF05954">
    <property type="entry name" value="Phage_GPD"/>
    <property type="match status" value="1"/>
</dbReference>
<dbReference type="NCBIfam" id="TIGR03361">
    <property type="entry name" value="VI_Rhs_Vgr"/>
    <property type="match status" value="1"/>
</dbReference>
<gene>
    <name evidence="1" type="ORF">SAMN05444352_1601</name>
</gene>
<dbReference type="PANTHER" id="PTHR32305">
    <property type="match status" value="1"/>
</dbReference>
<evidence type="ECO:0000313" key="1">
    <source>
        <dbReference type="EMBL" id="SNT37143.1"/>
    </source>
</evidence>
<dbReference type="EMBL" id="FZOL01000060">
    <property type="protein sequence ID" value="SNT37143.1"/>
    <property type="molecule type" value="Genomic_DNA"/>
</dbReference>
<dbReference type="PANTHER" id="PTHR32305:SF11">
    <property type="entry name" value="TYPE VI SECRETION SYSTEM SPIKE PROTEIN VGRG3"/>
    <property type="match status" value="1"/>
</dbReference>
<dbReference type="InterPro" id="IPR037026">
    <property type="entry name" value="Vgr_OB-fold_dom_sf"/>
</dbReference>
<dbReference type="InterPro" id="IPR006533">
    <property type="entry name" value="T6SS_Vgr_RhsGE"/>
</dbReference>
<evidence type="ECO:0000313" key="2">
    <source>
        <dbReference type="Proteomes" id="UP000198407"/>
    </source>
</evidence>
<dbReference type="Proteomes" id="UP000198407">
    <property type="component" value="Unassembled WGS sequence"/>
</dbReference>
<proteinExistence type="predicted"/>
<reference evidence="2" key="1">
    <citation type="submission" date="2017-06" db="EMBL/GenBank/DDBJ databases">
        <authorList>
            <person name="Varghese N."/>
            <person name="Submissions S."/>
        </authorList>
    </citation>
    <scope>NUCLEOTIDE SEQUENCE [LARGE SCALE GENOMIC DNA]</scope>
    <source>
        <strain evidence="2">DSM 22348</strain>
    </source>
</reference>
<dbReference type="NCBIfam" id="TIGR01646">
    <property type="entry name" value="vgr_GE"/>
    <property type="match status" value="1"/>
</dbReference>
<dbReference type="Gene3D" id="4.10.220.110">
    <property type="match status" value="1"/>
</dbReference>
<keyword evidence="2" id="KW-1185">Reference proteome</keyword>
<dbReference type="InterPro" id="IPR017847">
    <property type="entry name" value="T6SS_RhsGE_Vgr_subset"/>
</dbReference>
<dbReference type="STRING" id="1215104.GCA_000730585_01406"/>
<sequence length="375" mass="43084">NPAIDFGQVLDRPALLTIWQGGQEVRHVHGSVSSFQQGETGFRRTRYRAIVEPRLARLRLASDWRIFQTLNVPDIATAMLKKHALTLDYEQRVTNPHAPREYCVQAGDSDYHFVERIMREEGFFYGFRHSAEGHRLIHCDRLWIFGKQPGEPVEYNPRAGGDRPGPALHRFTYGENVRSARQTQRDYSFKNPKYHQQTWREASDLQHQARSYERYDYPGRYKGETGEAFTRDRLRGLRGDACQAIAVGDDARLVPGVSFDLIGHPREDMNRGWRPVHLEHHGRQHASQAEDGSDAEQGTHYECTATLVLDDAEWRAEALPKPRIDGPQPARVVGPPGEEIYCDEYGRVKVQFPWDREGKGDEHSSCWIRVSQNIA</sequence>
<dbReference type="InterPro" id="IPR050708">
    <property type="entry name" value="T6SS_VgrG/RHS"/>
</dbReference>
<dbReference type="Gene3D" id="2.30.110.50">
    <property type="match status" value="1"/>
</dbReference>
<name>A0A239M4X6_9PSED</name>
<dbReference type="SUPFAM" id="SSF69255">
    <property type="entry name" value="gp5 N-terminal domain-like"/>
    <property type="match status" value="1"/>
</dbReference>
<dbReference type="Gene3D" id="2.40.50.230">
    <property type="entry name" value="Gp5 N-terminal domain"/>
    <property type="match status" value="1"/>
</dbReference>
<feature type="non-terminal residue" evidence="1">
    <location>
        <position position="1"/>
    </location>
</feature>
<protein>
    <submittedName>
        <fullName evidence="1">Rhs element Vgr protein</fullName>
    </submittedName>
</protein>
<feature type="non-terminal residue" evidence="1">
    <location>
        <position position="375"/>
    </location>
</feature>
<dbReference type="Gene3D" id="3.55.50.10">
    <property type="entry name" value="Baseplate protein-like domains"/>
    <property type="match status" value="1"/>
</dbReference>